<evidence type="ECO:0000313" key="3">
    <source>
        <dbReference type="Proteomes" id="UP001293593"/>
    </source>
</evidence>
<dbReference type="SUPFAM" id="SSF54928">
    <property type="entry name" value="RNA-binding domain, RBD"/>
    <property type="match status" value="1"/>
</dbReference>
<dbReference type="Proteomes" id="UP001293593">
    <property type="component" value="Unassembled WGS sequence"/>
</dbReference>
<comment type="caution">
    <text evidence="2">The sequence shown here is derived from an EMBL/GenBank/DDBJ whole genome shotgun (WGS) entry which is preliminary data.</text>
</comment>
<dbReference type="PANTHER" id="PTHR37200:SF1">
    <property type="entry name" value="RNA-BINDING (RRM_RBD_RNP MOTIFS) FAMILY PROTEIN"/>
    <property type="match status" value="1"/>
</dbReference>
<dbReference type="GO" id="GO:0003676">
    <property type="term" value="F:nucleic acid binding"/>
    <property type="evidence" value="ECO:0007669"/>
    <property type="project" value="InterPro"/>
</dbReference>
<dbReference type="InterPro" id="IPR012677">
    <property type="entry name" value="Nucleotide-bd_a/b_plait_sf"/>
</dbReference>
<dbReference type="EMBL" id="JAWXYG010000009">
    <property type="protein sequence ID" value="KAK4263305.1"/>
    <property type="molecule type" value="Genomic_DNA"/>
</dbReference>
<protein>
    <recommendedName>
        <fullName evidence="4">RRM domain-containing protein</fullName>
    </recommendedName>
</protein>
<feature type="region of interest" description="Disordered" evidence="1">
    <location>
        <begin position="379"/>
        <end position="406"/>
    </location>
</feature>
<accession>A0AAE1MFH3</accession>
<dbReference type="InterPro" id="IPR035979">
    <property type="entry name" value="RBD_domain_sf"/>
</dbReference>
<dbReference type="PANTHER" id="PTHR37200">
    <property type="entry name" value="RNA-BINDING (RRM/RBD/RNP MOTIFS) FAMILY PROTEIN"/>
    <property type="match status" value="1"/>
</dbReference>
<feature type="region of interest" description="Disordered" evidence="1">
    <location>
        <begin position="94"/>
        <end position="121"/>
    </location>
</feature>
<sequence>MLPAATFPPLCNSLSRINATQTNSINYLGFTTKAQSCFLSGLALTDSYFMLCCKSVQFQHSCVNLNAIYGNGFGVCASKKRGQAGAVGIVEADDFEEDGGNGDYDFGDFDDEEEDEDEDDEGVVMPLEQMRKWLMNKPRGFGVGKVYDTSVEDKMLDEMRKSREAQAANLNKLKNNPTFPGARKDEEKKAQEVKSGVQVRLVNLPKKKNVHRDLKLAFQGIPGVVDIVPAVSGNKKTRDPVCKGFALVYFECEEDAARFVQLYSGQTVTFGKIQKRIKCELLNENSPVSSSLESSQDDNTTAATPEIVVPAIEENPNEDPNMDDSAISSWDETASNSGESDSIYRAEQVEENEDYAATLSLDHNDRTVELQIDSEINSLSLEQKSPDKPKQVNVAKKKPPSKEKVKKVPKLEVLGSAKRLKIKEKAVLSGVLSKYGSKAAFASKDS</sequence>
<evidence type="ECO:0000313" key="2">
    <source>
        <dbReference type="EMBL" id="KAK4263305.1"/>
    </source>
</evidence>
<feature type="compositionally biased region" description="Polar residues" evidence="1">
    <location>
        <begin position="326"/>
        <end position="340"/>
    </location>
</feature>
<feature type="compositionally biased region" description="Basic residues" evidence="1">
    <location>
        <begin position="395"/>
        <end position="406"/>
    </location>
</feature>
<reference evidence="2" key="1">
    <citation type="submission" date="2023-10" db="EMBL/GenBank/DDBJ databases">
        <title>Chromosome-level genome of the transformable northern wattle, Acacia crassicarpa.</title>
        <authorList>
            <person name="Massaro I."/>
            <person name="Sinha N.R."/>
            <person name="Poethig S."/>
            <person name="Leichty A.R."/>
        </authorList>
    </citation>
    <scope>NUCLEOTIDE SEQUENCE</scope>
    <source>
        <strain evidence="2">Acra3RX</strain>
        <tissue evidence="2">Leaf</tissue>
    </source>
</reference>
<feature type="region of interest" description="Disordered" evidence="1">
    <location>
        <begin position="311"/>
        <end position="341"/>
    </location>
</feature>
<dbReference type="CDD" id="cd00590">
    <property type="entry name" value="RRM_SF"/>
    <property type="match status" value="1"/>
</dbReference>
<feature type="region of interest" description="Disordered" evidence="1">
    <location>
        <begin position="168"/>
        <end position="190"/>
    </location>
</feature>
<dbReference type="AlphaFoldDB" id="A0AAE1MFH3"/>
<keyword evidence="3" id="KW-1185">Reference proteome</keyword>
<gene>
    <name evidence="2" type="ORF">QN277_028738</name>
</gene>
<evidence type="ECO:0000256" key="1">
    <source>
        <dbReference type="SAM" id="MobiDB-lite"/>
    </source>
</evidence>
<organism evidence="2 3">
    <name type="scientific">Acacia crassicarpa</name>
    <name type="common">northern wattle</name>
    <dbReference type="NCBI Taxonomy" id="499986"/>
    <lineage>
        <taxon>Eukaryota</taxon>
        <taxon>Viridiplantae</taxon>
        <taxon>Streptophyta</taxon>
        <taxon>Embryophyta</taxon>
        <taxon>Tracheophyta</taxon>
        <taxon>Spermatophyta</taxon>
        <taxon>Magnoliopsida</taxon>
        <taxon>eudicotyledons</taxon>
        <taxon>Gunneridae</taxon>
        <taxon>Pentapetalae</taxon>
        <taxon>rosids</taxon>
        <taxon>fabids</taxon>
        <taxon>Fabales</taxon>
        <taxon>Fabaceae</taxon>
        <taxon>Caesalpinioideae</taxon>
        <taxon>mimosoid clade</taxon>
        <taxon>Acacieae</taxon>
        <taxon>Acacia</taxon>
    </lineage>
</organism>
<dbReference type="Gene3D" id="3.30.70.330">
    <property type="match status" value="1"/>
</dbReference>
<evidence type="ECO:0008006" key="4">
    <source>
        <dbReference type="Google" id="ProtNLM"/>
    </source>
</evidence>
<proteinExistence type="predicted"/>
<name>A0AAE1MFH3_9FABA</name>